<accession>A0A0P9CBU1</accession>
<proteinExistence type="predicted"/>
<dbReference type="OrthoDB" id="2746358at2"/>
<dbReference type="AlphaFoldDB" id="A0A0P9CBU1"/>
<dbReference type="GO" id="GO:0061504">
    <property type="term" value="P:cyclic threonylcarbamoyladenosine biosynthetic process"/>
    <property type="evidence" value="ECO:0007669"/>
    <property type="project" value="TreeGrafter"/>
</dbReference>
<dbReference type="EMBL" id="LJCO01000059">
    <property type="protein sequence ID" value="KPV43036.1"/>
    <property type="molecule type" value="Genomic_DNA"/>
</dbReference>
<dbReference type="InterPro" id="IPR000594">
    <property type="entry name" value="ThiF_NAD_FAD-bd"/>
</dbReference>
<dbReference type="PANTHER" id="PTHR43267">
    <property type="entry name" value="TRNA THREONYLCARBAMOYLADENOSINE DEHYDRATASE"/>
    <property type="match status" value="1"/>
</dbReference>
<organism evidence="2 3">
    <name type="scientific">Alicyclobacillus ferrooxydans</name>
    <dbReference type="NCBI Taxonomy" id="471514"/>
    <lineage>
        <taxon>Bacteria</taxon>
        <taxon>Bacillati</taxon>
        <taxon>Bacillota</taxon>
        <taxon>Bacilli</taxon>
        <taxon>Bacillales</taxon>
        <taxon>Alicyclobacillaceae</taxon>
        <taxon>Alicyclobacillus</taxon>
    </lineage>
</organism>
<evidence type="ECO:0000259" key="1">
    <source>
        <dbReference type="Pfam" id="PF00899"/>
    </source>
</evidence>
<dbReference type="Gene3D" id="3.40.50.720">
    <property type="entry name" value="NAD(P)-binding Rossmann-like Domain"/>
    <property type="match status" value="1"/>
</dbReference>
<sequence length="471" mass="51937">MNDIKLRLTGRQHEALYHHLFPGDGKEAVALALCGVGEWSEGAGHCERVVCIHRIKLVPYGVCSVRTEDRVTWSTDSVMDLIQEAERKHMVILKIHSHPIGFPRFSAFDDESDRELFTGISGWLDTDFPGVSAIMMPDGQIIARAVDDDGNFSEVASVSVVGPDVTIWDSTTSAKEDIPQFMMRTAQTFGQGTTEKLSRLSIGVVGISGTGSPVVEMLHRLGVGELVLVDGDVIEEKNVGRIYNSTLSDAEESRSKVHMLAAAIDRTGLPTKVARIPKDLFHPEVVRRLAQCDVIFGCMDSVDGRDLLNRLCSCYCIPYFDLGVRLDADGRGGVTQVCGTVHFLQPDGSSLLSRGVYTEEELRASNLRRTDPEQYHEQVASKYIKGVQEDRPAVISVNTLVASLAVNDFLARIHPFRDDSNEKVACLRVSLTQNRLIPEAEGPSCRVLEKVTGRGDMRPLLNMPVLSERTF</sequence>
<dbReference type="InterPro" id="IPR045886">
    <property type="entry name" value="ThiF/MoeB/HesA"/>
</dbReference>
<dbReference type="CDD" id="cd01483">
    <property type="entry name" value="E1_enzyme_family"/>
    <property type="match status" value="1"/>
</dbReference>
<dbReference type="InterPro" id="IPR035985">
    <property type="entry name" value="Ubiquitin-activating_enz"/>
</dbReference>
<dbReference type="PATRIC" id="fig|471514.4.peg.3802"/>
<feature type="domain" description="THIF-type NAD/FAD binding fold" evidence="1">
    <location>
        <begin position="187"/>
        <end position="416"/>
    </location>
</feature>
<name>A0A0P9CBU1_9BACL</name>
<dbReference type="Pfam" id="PF00899">
    <property type="entry name" value="ThiF"/>
    <property type="match status" value="1"/>
</dbReference>
<dbReference type="Proteomes" id="UP000050482">
    <property type="component" value="Unassembled WGS sequence"/>
</dbReference>
<dbReference type="PANTHER" id="PTHR43267:SF1">
    <property type="entry name" value="TRNA THREONYLCARBAMOYLADENOSINE DEHYDRATASE"/>
    <property type="match status" value="1"/>
</dbReference>
<dbReference type="GO" id="GO:0008641">
    <property type="term" value="F:ubiquitin-like modifier activating enzyme activity"/>
    <property type="evidence" value="ECO:0007669"/>
    <property type="project" value="InterPro"/>
</dbReference>
<protein>
    <submittedName>
        <fullName evidence="2">Thiamine biosynthesis protein ThiF</fullName>
    </submittedName>
</protein>
<evidence type="ECO:0000313" key="3">
    <source>
        <dbReference type="Proteomes" id="UP000050482"/>
    </source>
</evidence>
<comment type="caution">
    <text evidence="2">The sequence shown here is derived from an EMBL/GenBank/DDBJ whole genome shotgun (WGS) entry which is preliminary data.</text>
</comment>
<gene>
    <name evidence="2" type="ORF">AN477_14465</name>
</gene>
<dbReference type="SUPFAM" id="SSF69572">
    <property type="entry name" value="Activating enzymes of the ubiquitin-like proteins"/>
    <property type="match status" value="1"/>
</dbReference>
<dbReference type="GO" id="GO:0061503">
    <property type="term" value="F:tRNA threonylcarbamoyladenosine dehydratase"/>
    <property type="evidence" value="ECO:0007669"/>
    <property type="project" value="TreeGrafter"/>
</dbReference>
<reference evidence="2 3" key="1">
    <citation type="submission" date="2015-09" db="EMBL/GenBank/DDBJ databases">
        <title>Draft genome sequence of Alicyclobacillus ferrooxydans DSM 22381.</title>
        <authorList>
            <person name="Hemp J."/>
        </authorList>
    </citation>
    <scope>NUCLEOTIDE SEQUENCE [LARGE SCALE GENOMIC DNA]</scope>
    <source>
        <strain evidence="2 3">TC-34</strain>
    </source>
</reference>
<dbReference type="STRING" id="471514.AN477_14465"/>
<evidence type="ECO:0000313" key="2">
    <source>
        <dbReference type="EMBL" id="KPV43036.1"/>
    </source>
</evidence>
<keyword evidence="3" id="KW-1185">Reference proteome</keyword>